<feature type="coiled-coil region" evidence="6">
    <location>
        <begin position="329"/>
        <end position="363"/>
    </location>
</feature>
<feature type="region of interest" description="Disordered" evidence="7">
    <location>
        <begin position="55"/>
        <end position="144"/>
    </location>
</feature>
<keyword evidence="10" id="KW-1185">Reference proteome</keyword>
<evidence type="ECO:0000259" key="8">
    <source>
        <dbReference type="Pfam" id="PF16531"/>
    </source>
</evidence>
<dbReference type="EMBL" id="CM000643">
    <property type="protein sequence ID" value="EED91162.1"/>
    <property type="molecule type" value="Genomic_DNA"/>
</dbReference>
<dbReference type="HOGENOM" id="CLU_018291_0_0_1"/>
<evidence type="ECO:0000313" key="10">
    <source>
        <dbReference type="Proteomes" id="UP000001449"/>
    </source>
</evidence>
<dbReference type="RefSeq" id="XP_002291055.1">
    <property type="nucleotide sequence ID" value="XM_002291019.1"/>
</dbReference>
<dbReference type="STRING" id="35128.B8C5Q6"/>
<sequence length="616" mass="69728">MTISNRPIQLYELEVGESDFAELRRDQALLVDFNDFANSMITLLQCCELGDGDNSNTMTSDDQTNNSYNPHQQNNSSQCQMDGGLSGGWSSQMHCQSSNQLGNNSSTMRGTPSQHSSHQQRHSIQQNSFRSPSPYGNGMPVSTYSCRLETDSSQTANDGVQWRTTQNSSSASKHARFSIVESNQFRELTHLSLSLNVGTDNSVRVYLSSRLIQSLLHNRAINTLVCEQKQRSEVAETTLISLNKRLQEMAQTAEADKAQLRCQAEERLQTEHNNRLAEVSDIKSSKDTEVMALNEQLQRSQVHYESKIRVLEDINKNIIAEKSACDNENESLSTRLNIQETTNKSLKNEISSLRSQLQQVSSEKSNIEKCLHELQIQLASLELSNIRQDKAISQTEAQRLSAERVSADAKQTLVRQQSQMEDLRRRLSEAESEAARYKELTSRYQTNRIEMKKRIKEKIQTIREQEEVLVTRENEVGGWKQRVNALEDALRQTRKEKADALLELTHANTKMEEDATKLENNQQVIAWLNKQVSKSGEAMWQEKAKPNNFEPKPATSAYDQAPSSLSRYLPTSTLTTTPCQRFHVTPDIIKTIPGVGSLHPQPQPTPSRNMQRQNLG</sequence>
<dbReference type="GeneID" id="7443617"/>
<evidence type="ECO:0000313" key="9">
    <source>
        <dbReference type="EMBL" id="EED91162.1"/>
    </source>
</evidence>
<dbReference type="eggNOG" id="ENOG502RWKR">
    <property type="taxonomic scope" value="Eukaryota"/>
</dbReference>
<dbReference type="OMA" id="HMAMKIK"/>
<dbReference type="Pfam" id="PF16531">
    <property type="entry name" value="SAS-6_N"/>
    <property type="match status" value="1"/>
</dbReference>
<gene>
    <name evidence="9" type="ORF">THAPSDRAFT_23096</name>
</gene>
<dbReference type="Proteomes" id="UP000001449">
    <property type="component" value="Chromosome 6"/>
</dbReference>
<feature type="compositionally biased region" description="Polar residues" evidence="7">
    <location>
        <begin position="55"/>
        <end position="80"/>
    </location>
</feature>
<feature type="compositionally biased region" description="Polar residues" evidence="7">
    <location>
        <begin position="606"/>
        <end position="616"/>
    </location>
</feature>
<feature type="compositionally biased region" description="Low complexity" evidence="7">
    <location>
        <begin position="113"/>
        <end position="128"/>
    </location>
</feature>
<evidence type="ECO:0000256" key="4">
    <source>
        <dbReference type="ARBA" id="ARBA00023212"/>
    </source>
</evidence>
<proteinExistence type="predicted"/>
<dbReference type="InParanoid" id="B8C5Q6"/>
<dbReference type="PANTHER" id="PTHR44281">
    <property type="entry name" value="SPINDLE ASSEMBLY ABNORMAL PROTEIN 6 HOMOLOG"/>
    <property type="match status" value="1"/>
</dbReference>
<keyword evidence="2" id="KW-0963">Cytoplasm</keyword>
<dbReference type="PaxDb" id="35128-Thaps23096"/>
<dbReference type="AlphaFoldDB" id="B8C5Q6"/>
<feature type="compositionally biased region" description="Polar residues" evidence="7">
    <location>
        <begin position="88"/>
        <end position="112"/>
    </location>
</feature>
<evidence type="ECO:0000256" key="1">
    <source>
        <dbReference type="ARBA" id="ARBA00004300"/>
    </source>
</evidence>
<keyword evidence="3 6" id="KW-0175">Coiled coil</keyword>
<dbReference type="KEGG" id="tps:THAPSDRAFT_23096"/>
<keyword evidence="5" id="KW-0131">Cell cycle</keyword>
<organism evidence="9 10">
    <name type="scientific">Thalassiosira pseudonana</name>
    <name type="common">Marine diatom</name>
    <name type="synonym">Cyclotella nana</name>
    <dbReference type="NCBI Taxonomy" id="35128"/>
    <lineage>
        <taxon>Eukaryota</taxon>
        <taxon>Sar</taxon>
        <taxon>Stramenopiles</taxon>
        <taxon>Ochrophyta</taxon>
        <taxon>Bacillariophyta</taxon>
        <taxon>Coscinodiscophyceae</taxon>
        <taxon>Thalassiosirophycidae</taxon>
        <taxon>Thalassiosirales</taxon>
        <taxon>Thalassiosiraceae</taxon>
        <taxon>Thalassiosira</taxon>
    </lineage>
</organism>
<evidence type="ECO:0000256" key="7">
    <source>
        <dbReference type="SAM" id="MobiDB-lite"/>
    </source>
</evidence>
<name>B8C5Q6_THAPS</name>
<dbReference type="Gene3D" id="2.170.210.20">
    <property type="entry name" value="Spindle assembly abnormal protein 6, N-terminal domain"/>
    <property type="match status" value="2"/>
</dbReference>
<dbReference type="InterPro" id="IPR038558">
    <property type="entry name" value="SAS-6_N_sf"/>
</dbReference>
<feature type="domain" description="Spindle assembly abnormal protein 6 N-terminal" evidence="8">
    <location>
        <begin position="7"/>
        <end position="57"/>
    </location>
</feature>
<reference evidence="9 10" key="2">
    <citation type="journal article" date="2008" name="Nature">
        <title>The Phaeodactylum genome reveals the evolutionary history of diatom genomes.</title>
        <authorList>
            <person name="Bowler C."/>
            <person name="Allen A.E."/>
            <person name="Badger J.H."/>
            <person name="Grimwood J."/>
            <person name="Jabbari K."/>
            <person name="Kuo A."/>
            <person name="Maheswari U."/>
            <person name="Martens C."/>
            <person name="Maumus F."/>
            <person name="Otillar R.P."/>
            <person name="Rayko E."/>
            <person name="Salamov A."/>
            <person name="Vandepoele K."/>
            <person name="Beszteri B."/>
            <person name="Gruber A."/>
            <person name="Heijde M."/>
            <person name="Katinka M."/>
            <person name="Mock T."/>
            <person name="Valentin K."/>
            <person name="Verret F."/>
            <person name="Berges J.A."/>
            <person name="Brownlee C."/>
            <person name="Cadoret J.P."/>
            <person name="Chiovitti A."/>
            <person name="Choi C.J."/>
            <person name="Coesel S."/>
            <person name="De Martino A."/>
            <person name="Detter J.C."/>
            <person name="Durkin C."/>
            <person name="Falciatore A."/>
            <person name="Fournet J."/>
            <person name="Haruta M."/>
            <person name="Huysman M.J."/>
            <person name="Jenkins B.D."/>
            <person name="Jiroutova K."/>
            <person name="Jorgensen R.E."/>
            <person name="Joubert Y."/>
            <person name="Kaplan A."/>
            <person name="Kroger N."/>
            <person name="Kroth P.G."/>
            <person name="La Roche J."/>
            <person name="Lindquist E."/>
            <person name="Lommer M."/>
            <person name="Martin-Jezequel V."/>
            <person name="Lopez P.J."/>
            <person name="Lucas S."/>
            <person name="Mangogna M."/>
            <person name="McGinnis K."/>
            <person name="Medlin L.K."/>
            <person name="Montsant A."/>
            <person name="Oudot-Le Secq M.P."/>
            <person name="Napoli C."/>
            <person name="Obornik M."/>
            <person name="Parker M.S."/>
            <person name="Petit J.L."/>
            <person name="Porcel B.M."/>
            <person name="Poulsen N."/>
            <person name="Robison M."/>
            <person name="Rychlewski L."/>
            <person name="Rynearson T.A."/>
            <person name="Schmutz J."/>
            <person name="Shapiro H."/>
            <person name="Siaut M."/>
            <person name="Stanley M."/>
            <person name="Sussman M.R."/>
            <person name="Taylor A.R."/>
            <person name="Vardi A."/>
            <person name="von Dassow P."/>
            <person name="Vyverman W."/>
            <person name="Willis A."/>
            <person name="Wyrwicz L.S."/>
            <person name="Rokhsar D.S."/>
            <person name="Weissenbach J."/>
            <person name="Armbrust E.V."/>
            <person name="Green B.R."/>
            <person name="Van de Peer Y."/>
            <person name="Grigoriev I.V."/>
        </authorList>
    </citation>
    <scope>NUCLEOTIDE SEQUENCE [LARGE SCALE GENOMIC DNA]</scope>
    <source>
        <strain evidence="9 10">CCMP1335</strain>
    </source>
</reference>
<feature type="coiled-coil region" evidence="6">
    <location>
        <begin position="406"/>
        <end position="447"/>
    </location>
</feature>
<protein>
    <recommendedName>
        <fullName evidence="8">Spindle assembly abnormal protein 6 N-terminal domain-containing protein</fullName>
    </recommendedName>
</protein>
<evidence type="ECO:0000256" key="3">
    <source>
        <dbReference type="ARBA" id="ARBA00023054"/>
    </source>
</evidence>
<evidence type="ECO:0000256" key="2">
    <source>
        <dbReference type="ARBA" id="ARBA00022490"/>
    </source>
</evidence>
<dbReference type="PANTHER" id="PTHR44281:SF2">
    <property type="entry name" value="SPINDLE ASSEMBLY ABNORMAL PROTEIN 6 HOMOLOG"/>
    <property type="match status" value="1"/>
</dbReference>
<evidence type="ECO:0000256" key="5">
    <source>
        <dbReference type="ARBA" id="ARBA00023306"/>
    </source>
</evidence>
<accession>B8C5Q6</accession>
<dbReference type="InterPro" id="IPR032396">
    <property type="entry name" value="SAS-6_N"/>
</dbReference>
<comment type="subcellular location">
    <subcellularLocation>
        <location evidence="1">Cytoplasm</location>
        <location evidence="1">Cytoskeleton</location>
        <location evidence="1">Microtubule organizing center</location>
        <location evidence="1">Centrosome</location>
    </subcellularLocation>
</comment>
<keyword evidence="4" id="KW-0206">Cytoskeleton</keyword>
<dbReference type="GO" id="GO:0005813">
    <property type="term" value="C:centrosome"/>
    <property type="evidence" value="ECO:0007669"/>
    <property type="project" value="UniProtKB-SubCell"/>
</dbReference>
<reference evidence="9 10" key="1">
    <citation type="journal article" date="2004" name="Science">
        <title>The genome of the diatom Thalassiosira pseudonana: ecology, evolution, and metabolism.</title>
        <authorList>
            <person name="Armbrust E.V."/>
            <person name="Berges J.A."/>
            <person name="Bowler C."/>
            <person name="Green B.R."/>
            <person name="Martinez D."/>
            <person name="Putnam N.H."/>
            <person name="Zhou S."/>
            <person name="Allen A.E."/>
            <person name="Apt K.E."/>
            <person name="Bechner M."/>
            <person name="Brzezinski M.A."/>
            <person name="Chaal B.K."/>
            <person name="Chiovitti A."/>
            <person name="Davis A.K."/>
            <person name="Demarest M.S."/>
            <person name="Detter J.C."/>
            <person name="Glavina T."/>
            <person name="Goodstein D."/>
            <person name="Hadi M.Z."/>
            <person name="Hellsten U."/>
            <person name="Hildebrand M."/>
            <person name="Jenkins B.D."/>
            <person name="Jurka J."/>
            <person name="Kapitonov V.V."/>
            <person name="Kroger N."/>
            <person name="Lau W.W."/>
            <person name="Lane T.W."/>
            <person name="Larimer F.W."/>
            <person name="Lippmeier J.C."/>
            <person name="Lucas S."/>
            <person name="Medina M."/>
            <person name="Montsant A."/>
            <person name="Obornik M."/>
            <person name="Parker M.S."/>
            <person name="Palenik B."/>
            <person name="Pazour G.J."/>
            <person name="Richardson P.M."/>
            <person name="Rynearson T.A."/>
            <person name="Saito M.A."/>
            <person name="Schwartz D.C."/>
            <person name="Thamatrakoln K."/>
            <person name="Valentin K."/>
            <person name="Vardi A."/>
            <person name="Wilkerson F.P."/>
            <person name="Rokhsar D.S."/>
        </authorList>
    </citation>
    <scope>NUCLEOTIDE SEQUENCE [LARGE SCALE GENOMIC DNA]</scope>
    <source>
        <strain evidence="9 10">CCMP1335</strain>
    </source>
</reference>
<feature type="coiled-coil region" evidence="6">
    <location>
        <begin position="476"/>
        <end position="521"/>
    </location>
</feature>
<evidence type="ECO:0000256" key="6">
    <source>
        <dbReference type="SAM" id="Coils"/>
    </source>
</evidence>
<feature type="region of interest" description="Disordered" evidence="7">
    <location>
        <begin position="593"/>
        <end position="616"/>
    </location>
</feature>